<evidence type="ECO:0000313" key="2">
    <source>
        <dbReference type="EMBL" id="WMS87243.1"/>
    </source>
</evidence>
<keyword evidence="1" id="KW-0812">Transmembrane</keyword>
<sequence length="510" mass="57609">MKHSSGYSIVFFLAFILAIGLAGYSLYDNSQVATERVKIQNNADAVAYSTMNVLSRDMNFMAYMNRSMVANQVSVGQMVGLSSWFHMTDQVIINIDLVAKISYLVPPLGAIINNITNTLKKVSNKARDYLDKAAGKVILGIDKWIGALSTAQDIFQVATAEMAFDTFDKVAKANDPDVDTGYLLSKAFVTADLIKSWQDEVGRANTAYANPWGKEKKLEKKRFEEFSKVIASSRDPFTRKRSDDWTGWLGASVPGLLSVGVKAKKRGGSDFTPRSFYGQLRWEWTAMDTVSIWRRWKIEILGIGLKDKKTELIPLGWGAAHALSNKNYSTYYDYNKKKNRNATPDFFVDGHMGEERKKDKVWGNSTWKNKTSHKLGAWDDGYNNLQKTAGIRSFYYLKSEEKKDVGPNMVAFITKSGSKIRTMEQIDKTNSKFNRSKQVQIEEQGSLANNTIYGLAKAETYFSRPNDITGWARKDGYREYGNLFNPFWQTRLIEAEDTERALAIGLAQIK</sequence>
<evidence type="ECO:0000313" key="3">
    <source>
        <dbReference type="Proteomes" id="UP001239782"/>
    </source>
</evidence>
<name>A0AA51RT92_9GAMM</name>
<dbReference type="AlphaFoldDB" id="A0AA51RT92"/>
<dbReference type="RefSeq" id="WP_309202383.1">
    <property type="nucleotide sequence ID" value="NZ_CP133548.1"/>
</dbReference>
<evidence type="ECO:0008006" key="4">
    <source>
        <dbReference type="Google" id="ProtNLM"/>
    </source>
</evidence>
<evidence type="ECO:0000256" key="1">
    <source>
        <dbReference type="SAM" id="Phobius"/>
    </source>
</evidence>
<dbReference type="Proteomes" id="UP001239782">
    <property type="component" value="Chromosome"/>
</dbReference>
<keyword evidence="1" id="KW-0472">Membrane</keyword>
<keyword evidence="3" id="KW-1185">Reference proteome</keyword>
<gene>
    <name evidence="2" type="ORF">Q9312_18720</name>
</gene>
<protein>
    <recommendedName>
        <fullName evidence="4">Flp pilus-assembly TadE/G-like protein</fullName>
    </recommendedName>
</protein>
<keyword evidence="1" id="KW-1133">Transmembrane helix</keyword>
<feature type="transmembrane region" description="Helical" evidence="1">
    <location>
        <begin position="7"/>
        <end position="27"/>
    </location>
</feature>
<reference evidence="2 3" key="1">
    <citation type="submission" date="2023-08" db="EMBL/GenBank/DDBJ databases">
        <title>Pleionea litopenaei sp. nov., isolated from stomach of juvenile Litopenaeus vannamei.</title>
        <authorList>
            <person name="Rho A.M."/>
            <person name="Hwang C.Y."/>
        </authorList>
    </citation>
    <scope>NUCLEOTIDE SEQUENCE [LARGE SCALE GENOMIC DNA]</scope>
    <source>
        <strain evidence="2 3">HL-JVS1</strain>
    </source>
</reference>
<accession>A0AA51RT92</accession>
<organism evidence="2 3">
    <name type="scientific">Pleionea litopenaei</name>
    <dbReference type="NCBI Taxonomy" id="3070815"/>
    <lineage>
        <taxon>Bacteria</taxon>
        <taxon>Pseudomonadati</taxon>
        <taxon>Pseudomonadota</taxon>
        <taxon>Gammaproteobacteria</taxon>
        <taxon>Oceanospirillales</taxon>
        <taxon>Pleioneaceae</taxon>
        <taxon>Pleionea</taxon>
    </lineage>
</organism>
<dbReference type="EMBL" id="CP133548">
    <property type="protein sequence ID" value="WMS87243.1"/>
    <property type="molecule type" value="Genomic_DNA"/>
</dbReference>
<dbReference type="KEGG" id="plei:Q9312_18720"/>
<proteinExistence type="predicted"/>